<evidence type="ECO:0000313" key="4">
    <source>
        <dbReference type="Proteomes" id="UP000187209"/>
    </source>
</evidence>
<dbReference type="Proteomes" id="UP000187209">
    <property type="component" value="Unassembled WGS sequence"/>
</dbReference>
<sequence length="174" mass="19951">MASRYLQQYPIPADFPSILRDLTREILRLQPKNIVEFSAKYFKCKIDKTPFTWEQSKSRGPRPCDYPKVQRPAPSKVIVSTHKAEIYVPKKKTATEDHENTHKPPKEETKDKPTAKEITKGKHDHHSRRESNHSEGREALNISGNVSLPSNPDDAAEHYVDNLLEKAETNMVHA</sequence>
<keyword evidence="4" id="KW-1185">Reference proteome</keyword>
<dbReference type="Gene3D" id="1.20.890.10">
    <property type="entry name" value="cAMP-dependent protein kinase regulatory subunit, dimerization-anchoring domain"/>
    <property type="match status" value="1"/>
</dbReference>
<dbReference type="Pfam" id="PF02197">
    <property type="entry name" value="RIIa"/>
    <property type="match status" value="1"/>
</dbReference>
<protein>
    <recommendedName>
        <fullName evidence="2">RIIa domain-containing protein</fullName>
    </recommendedName>
</protein>
<feature type="compositionally biased region" description="Basic and acidic residues" evidence="1">
    <location>
        <begin position="93"/>
        <end position="138"/>
    </location>
</feature>
<gene>
    <name evidence="3" type="ORF">SteCoe_5688</name>
</gene>
<evidence type="ECO:0000313" key="3">
    <source>
        <dbReference type="EMBL" id="OMJ91661.1"/>
    </source>
</evidence>
<feature type="domain" description="RIIa" evidence="2">
    <location>
        <begin position="13"/>
        <end position="46"/>
    </location>
</feature>
<organism evidence="3 4">
    <name type="scientific">Stentor coeruleus</name>
    <dbReference type="NCBI Taxonomy" id="5963"/>
    <lineage>
        <taxon>Eukaryota</taxon>
        <taxon>Sar</taxon>
        <taxon>Alveolata</taxon>
        <taxon>Ciliophora</taxon>
        <taxon>Postciliodesmatophora</taxon>
        <taxon>Heterotrichea</taxon>
        <taxon>Heterotrichida</taxon>
        <taxon>Stentoridae</taxon>
        <taxon>Stentor</taxon>
    </lineage>
</organism>
<dbReference type="AlphaFoldDB" id="A0A1R2CRN7"/>
<evidence type="ECO:0000259" key="2">
    <source>
        <dbReference type="SMART" id="SM00394"/>
    </source>
</evidence>
<dbReference type="InterPro" id="IPR003117">
    <property type="entry name" value="cAMP_dep_PK_reg_su_I/II_a/b"/>
</dbReference>
<dbReference type="EMBL" id="MPUH01000076">
    <property type="protein sequence ID" value="OMJ91661.1"/>
    <property type="molecule type" value="Genomic_DNA"/>
</dbReference>
<feature type="region of interest" description="Disordered" evidence="1">
    <location>
        <begin position="53"/>
        <end position="162"/>
    </location>
</feature>
<dbReference type="SMART" id="SM00394">
    <property type="entry name" value="RIIa"/>
    <property type="match status" value="1"/>
</dbReference>
<comment type="caution">
    <text evidence="3">The sequence shown here is derived from an EMBL/GenBank/DDBJ whole genome shotgun (WGS) entry which is preliminary data.</text>
</comment>
<dbReference type="OrthoDB" id="415111at2759"/>
<dbReference type="CDD" id="cd22984">
    <property type="entry name" value="DD_CrRSP7-like"/>
    <property type="match status" value="1"/>
</dbReference>
<evidence type="ECO:0000256" key="1">
    <source>
        <dbReference type="SAM" id="MobiDB-lite"/>
    </source>
</evidence>
<proteinExistence type="predicted"/>
<dbReference type="SUPFAM" id="SSF47391">
    <property type="entry name" value="Dimerization-anchoring domain of cAMP-dependent PK regulatory subunit"/>
    <property type="match status" value="1"/>
</dbReference>
<reference evidence="3 4" key="1">
    <citation type="submission" date="2016-11" db="EMBL/GenBank/DDBJ databases">
        <title>The macronuclear genome of Stentor coeruleus: a giant cell with tiny introns.</title>
        <authorList>
            <person name="Slabodnick M."/>
            <person name="Ruby J.G."/>
            <person name="Reiff S.B."/>
            <person name="Swart E.C."/>
            <person name="Gosai S."/>
            <person name="Prabakaran S."/>
            <person name="Witkowska E."/>
            <person name="Larue G.E."/>
            <person name="Fisher S."/>
            <person name="Freeman R.M."/>
            <person name="Gunawardena J."/>
            <person name="Chu W."/>
            <person name="Stover N.A."/>
            <person name="Gregory B.D."/>
            <person name="Nowacki M."/>
            <person name="Derisi J."/>
            <person name="Roy S.W."/>
            <person name="Marshall W.F."/>
            <person name="Sood P."/>
        </authorList>
    </citation>
    <scope>NUCLEOTIDE SEQUENCE [LARGE SCALE GENOMIC DNA]</scope>
    <source>
        <strain evidence="3">WM001</strain>
    </source>
</reference>
<accession>A0A1R2CRN7</accession>
<name>A0A1R2CRN7_9CILI</name>